<dbReference type="PROSITE" id="PS50236">
    <property type="entry name" value="CHCR"/>
    <property type="match status" value="1"/>
</dbReference>
<protein>
    <submittedName>
        <fullName evidence="3">Nuclear pore complex protein Nup85</fullName>
    </submittedName>
</protein>
<dbReference type="InterPro" id="IPR000547">
    <property type="entry name" value="Clathrin_H-chain/VPS_repeat"/>
</dbReference>
<dbReference type="WBParaSite" id="GPLIN_001043100">
    <property type="protein sequence ID" value="GPLIN_001043100"/>
    <property type="gene ID" value="GPLIN_001043100"/>
</dbReference>
<sequence>MRITNWMLHVYLLGRSGNRLEALDLMVNKMHNIDMAIGFCAENGDTELWQCLIQFATNRPEQSLAYRERQRALT</sequence>
<reference evidence="3" key="2">
    <citation type="submission" date="2016-06" db="UniProtKB">
        <authorList>
            <consortium name="WormBaseParasite"/>
        </authorList>
    </citation>
    <scope>IDENTIFICATION</scope>
</reference>
<accession>A0A183CC30</accession>
<dbReference type="GO" id="GO:0016192">
    <property type="term" value="P:vesicle-mediated transport"/>
    <property type="evidence" value="ECO:0007669"/>
    <property type="project" value="InterPro"/>
</dbReference>
<reference evidence="2" key="1">
    <citation type="submission" date="2014-05" db="EMBL/GenBank/DDBJ databases">
        <title>The genome and life-stage specific transcriptomes of Globodera pallida elucidate key aspects of plant parasitism by a cyst nematode.</title>
        <authorList>
            <person name="Cotton J.A."/>
            <person name="Lilley C.J."/>
            <person name="Jones L.M."/>
            <person name="Kikuchi T."/>
            <person name="Reid A.J."/>
            <person name="Thorpe P."/>
            <person name="Tsai I.J."/>
            <person name="Beasley H."/>
            <person name="Blok V."/>
            <person name="Cock P.J.A."/>
            <person name="Van den Akker S.E."/>
            <person name="Holroyd N."/>
            <person name="Hunt M."/>
            <person name="Mantelin S."/>
            <person name="Naghra H."/>
            <person name="Pain A."/>
            <person name="Palomares-Rius J.E."/>
            <person name="Zarowiecki M."/>
            <person name="Berriman M."/>
            <person name="Jones J.T."/>
            <person name="Urwin P.E."/>
        </authorList>
    </citation>
    <scope>NUCLEOTIDE SEQUENCE [LARGE SCALE GENOMIC DNA]</scope>
    <source>
        <strain evidence="2">Lindley</strain>
    </source>
</reference>
<evidence type="ECO:0000313" key="3">
    <source>
        <dbReference type="WBParaSite" id="GPLIN_001043100"/>
    </source>
</evidence>
<keyword evidence="2" id="KW-1185">Reference proteome</keyword>
<dbReference type="AlphaFoldDB" id="A0A183CC30"/>
<evidence type="ECO:0000313" key="2">
    <source>
        <dbReference type="Proteomes" id="UP000050741"/>
    </source>
</evidence>
<dbReference type="Pfam" id="PF23556">
    <property type="entry name" value="TPR_Vps41"/>
    <property type="match status" value="1"/>
</dbReference>
<organism evidence="2 3">
    <name type="scientific">Globodera pallida</name>
    <name type="common">Potato cyst nematode worm</name>
    <name type="synonym">Heterodera pallida</name>
    <dbReference type="NCBI Taxonomy" id="36090"/>
    <lineage>
        <taxon>Eukaryota</taxon>
        <taxon>Metazoa</taxon>
        <taxon>Ecdysozoa</taxon>
        <taxon>Nematoda</taxon>
        <taxon>Chromadorea</taxon>
        <taxon>Rhabditida</taxon>
        <taxon>Tylenchina</taxon>
        <taxon>Tylenchomorpha</taxon>
        <taxon>Tylenchoidea</taxon>
        <taxon>Heteroderidae</taxon>
        <taxon>Heteroderinae</taxon>
        <taxon>Globodera</taxon>
    </lineage>
</organism>
<name>A0A183CC30_GLOPA</name>
<evidence type="ECO:0000256" key="1">
    <source>
        <dbReference type="PROSITE-ProRule" id="PRU01006"/>
    </source>
</evidence>
<proteinExistence type="predicted"/>
<dbReference type="Proteomes" id="UP000050741">
    <property type="component" value="Unassembled WGS sequence"/>
</dbReference>
<dbReference type="GO" id="GO:0006886">
    <property type="term" value="P:intracellular protein transport"/>
    <property type="evidence" value="ECO:0007669"/>
    <property type="project" value="UniProtKB-UniRule"/>
</dbReference>
<feature type="repeat" description="CHCR" evidence="1">
    <location>
        <begin position="1"/>
        <end position="65"/>
    </location>
</feature>